<protein>
    <recommendedName>
        <fullName evidence="3">Recombinase A</fullName>
    </recommendedName>
</protein>
<organism evidence="1 2">
    <name type="scientific">Corynebacterium tapiri</name>
    <dbReference type="NCBI Taxonomy" id="1448266"/>
    <lineage>
        <taxon>Bacteria</taxon>
        <taxon>Bacillati</taxon>
        <taxon>Actinomycetota</taxon>
        <taxon>Actinomycetes</taxon>
        <taxon>Mycobacteriales</taxon>
        <taxon>Corynebacteriaceae</taxon>
        <taxon>Corynebacterium</taxon>
    </lineage>
</organism>
<dbReference type="AlphaFoldDB" id="A0A5C4U4C2"/>
<gene>
    <name evidence="1" type="ORF">FHE74_04640</name>
</gene>
<comment type="caution">
    <text evidence="1">The sequence shown here is derived from an EMBL/GenBank/DDBJ whole genome shotgun (WGS) entry which is preliminary data.</text>
</comment>
<proteinExistence type="predicted"/>
<name>A0A5C4U4C2_9CORY</name>
<evidence type="ECO:0000313" key="2">
    <source>
        <dbReference type="Proteomes" id="UP000312032"/>
    </source>
</evidence>
<sequence>MGTQIRDTGDRDHRIAQLRARMAAVAGVPSREDGLNVGLSLPVPRRAVTTMGDCPALVVECISQVTQSGGYVGVVGWPDLCVAAIERMEQLVLVPDPGSDPLGVTSVLVEGLDLVVCHSRVPLTLSPVRARPLLGRLRKGKAALVLVGLDVASPALRIDAHISEIRGIERGRGRIDALDIDVRMRTRDGRPARETLTIGRAREHLRAV</sequence>
<evidence type="ECO:0000313" key="1">
    <source>
        <dbReference type="EMBL" id="TNL98492.1"/>
    </source>
</evidence>
<dbReference type="Proteomes" id="UP000312032">
    <property type="component" value="Unassembled WGS sequence"/>
</dbReference>
<dbReference type="RefSeq" id="WP_139465337.1">
    <property type="nucleotide sequence ID" value="NZ_VDHJ01000005.1"/>
</dbReference>
<reference evidence="1 2" key="1">
    <citation type="submission" date="2019-06" db="EMBL/GenBank/DDBJ databases">
        <authorList>
            <person name="Li J."/>
        </authorList>
    </citation>
    <scope>NUCLEOTIDE SEQUENCE [LARGE SCALE GENOMIC DNA]</scope>
    <source>
        <strain evidence="1 2">LMG 28165</strain>
    </source>
</reference>
<dbReference type="EMBL" id="VDHJ01000005">
    <property type="protein sequence ID" value="TNL98492.1"/>
    <property type="molecule type" value="Genomic_DNA"/>
</dbReference>
<evidence type="ECO:0008006" key="3">
    <source>
        <dbReference type="Google" id="ProtNLM"/>
    </source>
</evidence>
<accession>A0A5C4U4C2</accession>
<keyword evidence="2" id="KW-1185">Reference proteome</keyword>
<dbReference type="OrthoDB" id="4425096at2"/>